<keyword evidence="4" id="KW-1185">Reference proteome</keyword>
<dbReference type="PANTHER" id="PTHR35339">
    <property type="entry name" value="LINALOOL DEHYDRATASE_ISOMERASE DOMAIN-CONTAINING PROTEIN"/>
    <property type="match status" value="1"/>
</dbReference>
<evidence type="ECO:0000259" key="2">
    <source>
        <dbReference type="Pfam" id="PF10022"/>
    </source>
</evidence>
<keyword evidence="1" id="KW-0732">Signal</keyword>
<name>A0A386HRH9_9BACT</name>
<feature type="chain" id="PRO_5017292969" evidence="1">
    <location>
        <begin position="20"/>
        <end position="413"/>
    </location>
</feature>
<dbReference type="Proteomes" id="UP000266118">
    <property type="component" value="Chromosome"/>
</dbReference>
<dbReference type="RefSeq" id="WP_119988761.1">
    <property type="nucleotide sequence ID" value="NZ_CP032489.1"/>
</dbReference>
<dbReference type="AlphaFoldDB" id="A0A386HRH9"/>
<dbReference type="OrthoDB" id="9813465at2"/>
<dbReference type="EMBL" id="CP032489">
    <property type="protein sequence ID" value="AYD48259.1"/>
    <property type="molecule type" value="Genomic_DNA"/>
</dbReference>
<organism evidence="3 4">
    <name type="scientific">Arachidicoccus soli</name>
    <dbReference type="NCBI Taxonomy" id="2341117"/>
    <lineage>
        <taxon>Bacteria</taxon>
        <taxon>Pseudomonadati</taxon>
        <taxon>Bacteroidota</taxon>
        <taxon>Chitinophagia</taxon>
        <taxon>Chitinophagales</taxon>
        <taxon>Chitinophagaceae</taxon>
        <taxon>Arachidicoccus</taxon>
    </lineage>
</organism>
<dbReference type="PANTHER" id="PTHR35339:SF3">
    <property type="entry name" value="DUF2264 DOMAIN-CONTAINING PROTEIN"/>
    <property type="match status" value="1"/>
</dbReference>
<dbReference type="Pfam" id="PF10022">
    <property type="entry name" value="DUF2264"/>
    <property type="match status" value="1"/>
</dbReference>
<accession>A0A386HRH9</accession>
<proteinExistence type="predicted"/>
<evidence type="ECO:0000313" key="4">
    <source>
        <dbReference type="Proteomes" id="UP000266118"/>
    </source>
</evidence>
<feature type="domain" description="DUF2264" evidence="2">
    <location>
        <begin position="33"/>
        <end position="395"/>
    </location>
</feature>
<feature type="signal peptide" evidence="1">
    <location>
        <begin position="1"/>
        <end position="19"/>
    </location>
</feature>
<evidence type="ECO:0000256" key="1">
    <source>
        <dbReference type="SAM" id="SignalP"/>
    </source>
</evidence>
<protein>
    <submittedName>
        <fullName evidence="3">DUF2264 domain-containing protein</fullName>
    </submittedName>
</protein>
<dbReference type="PIRSF" id="PIRSF014753">
    <property type="entry name" value="UCP014753"/>
    <property type="match status" value="1"/>
</dbReference>
<dbReference type="InterPro" id="IPR016624">
    <property type="entry name" value="UCP014753"/>
</dbReference>
<sequence length="413" mass="46877">MKKFFLFLCILFVSSISFSRTTTNHLNQGSKERTFLVKIVSKIADPVLEALSKNDLRKTMPVASSGTHRERYTHLEAFGRLLSGMAPWLELGADNSTEGKIRGKYIDLVRKCLYNATDSTGPDYMNFSSIGQPIVDAAFLAQGLLRAPNQLWQPLDEKTKANIIAAFEKCNGKSHFQNNWVMFSATVEAALYKFTGSFHRQETIAYVDKCMSYYKGDGTYGDGEFFHWDYYNSYVMQPMLIDVLKTIIEVDSAKHIADEALIKKYQLVVKRAQRYAEIQEMMISPIGTYTVIGRSSTYRFGAFQLLSQMALLKKLPVQLRPQQVRAALYTVIKKQISAKGTFDKNGWLQIGVYGHQPNMGEEYISTGSLYLCSEAFLMLGLPASNAFWQGKDVEWTSKKIWSGQNTRRDHSMD</sequence>
<reference evidence="3 4" key="1">
    <citation type="submission" date="2018-09" db="EMBL/GenBank/DDBJ databases">
        <title>Arachidicoccus sp. nov., a bacterium isolated from soil.</title>
        <authorList>
            <person name="Weon H.-Y."/>
            <person name="Kwon S.-W."/>
            <person name="Lee S.A."/>
        </authorList>
    </citation>
    <scope>NUCLEOTIDE SEQUENCE [LARGE SCALE GENOMIC DNA]</scope>
    <source>
        <strain evidence="3 4">KIS59-12</strain>
    </source>
</reference>
<dbReference type="InterPro" id="IPR049349">
    <property type="entry name" value="DUF2264_N"/>
</dbReference>
<dbReference type="KEGG" id="ark:D6B99_11995"/>
<evidence type="ECO:0000313" key="3">
    <source>
        <dbReference type="EMBL" id="AYD48259.1"/>
    </source>
</evidence>
<gene>
    <name evidence="3" type="ORF">D6B99_11995</name>
</gene>